<accession>A0A917YTW2</accession>
<reference evidence="3" key="2">
    <citation type="submission" date="2020-09" db="EMBL/GenBank/DDBJ databases">
        <authorList>
            <person name="Sun Q."/>
            <person name="Zhou Y."/>
        </authorList>
    </citation>
    <scope>NUCLEOTIDE SEQUENCE</scope>
    <source>
        <strain evidence="3">CGMCC 4.7368</strain>
    </source>
</reference>
<dbReference type="EMBL" id="BMNH01000003">
    <property type="protein sequence ID" value="GGO65889.1"/>
    <property type="molecule type" value="Genomic_DNA"/>
</dbReference>
<dbReference type="AlphaFoldDB" id="A0A917YTW2"/>
<reference evidence="3" key="1">
    <citation type="journal article" date="2014" name="Int. J. Syst. Evol. Microbiol.">
        <title>Complete genome sequence of Corynebacterium casei LMG S-19264T (=DSM 44701T), isolated from a smear-ripened cheese.</title>
        <authorList>
            <consortium name="US DOE Joint Genome Institute (JGI-PGF)"/>
            <person name="Walter F."/>
            <person name="Albersmeier A."/>
            <person name="Kalinowski J."/>
            <person name="Ruckert C."/>
        </authorList>
    </citation>
    <scope>NUCLEOTIDE SEQUENCE</scope>
    <source>
        <strain evidence="3">CGMCC 4.7368</strain>
    </source>
</reference>
<name>A0A917YTW2_9ACTN</name>
<protein>
    <recommendedName>
        <fullName evidence="2">DUF7737 domain-containing protein</fullName>
    </recommendedName>
</protein>
<proteinExistence type="predicted"/>
<evidence type="ECO:0000313" key="3">
    <source>
        <dbReference type="EMBL" id="GGO65889.1"/>
    </source>
</evidence>
<feature type="domain" description="DUF7737" evidence="2">
    <location>
        <begin position="83"/>
        <end position="177"/>
    </location>
</feature>
<evidence type="ECO:0000256" key="1">
    <source>
        <dbReference type="SAM" id="MobiDB-lite"/>
    </source>
</evidence>
<organism evidence="3 4">
    <name type="scientific">Nonomuraea cavernae</name>
    <dbReference type="NCBI Taxonomy" id="2045107"/>
    <lineage>
        <taxon>Bacteria</taxon>
        <taxon>Bacillati</taxon>
        <taxon>Actinomycetota</taxon>
        <taxon>Actinomycetes</taxon>
        <taxon>Streptosporangiales</taxon>
        <taxon>Streptosporangiaceae</taxon>
        <taxon>Nonomuraea</taxon>
    </lineage>
</organism>
<dbReference type="RefSeq" id="WP_189123568.1">
    <property type="nucleotide sequence ID" value="NZ_BMNH01000003.1"/>
</dbReference>
<comment type="caution">
    <text evidence="3">The sequence shown here is derived from an EMBL/GenBank/DDBJ whole genome shotgun (WGS) entry which is preliminary data.</text>
</comment>
<dbReference type="InterPro" id="IPR056639">
    <property type="entry name" value="DUF7737"/>
</dbReference>
<feature type="region of interest" description="Disordered" evidence="1">
    <location>
        <begin position="1"/>
        <end position="27"/>
    </location>
</feature>
<sequence length="185" mass="19985">MTRRRGTRPTAARAGPRMRVASDPHQDDWGTASCAATDAIRFRHADLPGDAPLTDVPPLVLSELLRDADLTVGVGSLGLDQQATAGQLKIADRAELTDRFLRVRGQLRTYRIHLGSGNILMEPNDAYLCIVPGHDRSAPSVFLPFEEDGGMLSVILSKAFLLADDTTISDPSITRQLVATLPVAM</sequence>
<keyword evidence="4" id="KW-1185">Reference proteome</keyword>
<dbReference type="Pfam" id="PF24879">
    <property type="entry name" value="DUF7737"/>
    <property type="match status" value="1"/>
</dbReference>
<evidence type="ECO:0000259" key="2">
    <source>
        <dbReference type="Pfam" id="PF24879"/>
    </source>
</evidence>
<evidence type="ECO:0000313" key="4">
    <source>
        <dbReference type="Proteomes" id="UP000646523"/>
    </source>
</evidence>
<dbReference type="Proteomes" id="UP000646523">
    <property type="component" value="Unassembled WGS sequence"/>
</dbReference>
<feature type="compositionally biased region" description="Low complexity" evidence="1">
    <location>
        <begin position="8"/>
        <end position="19"/>
    </location>
</feature>
<gene>
    <name evidence="3" type="ORF">GCM10012289_18660</name>
</gene>